<evidence type="ECO:0000259" key="1">
    <source>
        <dbReference type="Pfam" id="PF01321"/>
    </source>
</evidence>
<evidence type="ECO:0000313" key="2">
    <source>
        <dbReference type="EMBL" id="KKL18338.1"/>
    </source>
</evidence>
<gene>
    <name evidence="2" type="ORF">LCGC14_2476510</name>
</gene>
<proteinExistence type="predicted"/>
<sequence length="90" mass="10292">MEAYKERQQKIYSYLRKEGLDIAVLADLEGRRNPSIRYLTGHPADALLFLSSGGECFLFPWDENLAAELSSVDKIIPYNSYKRSYSLAVQ</sequence>
<reference evidence="2" key="1">
    <citation type="journal article" date="2015" name="Nature">
        <title>Complex archaea that bridge the gap between prokaryotes and eukaryotes.</title>
        <authorList>
            <person name="Spang A."/>
            <person name="Saw J.H."/>
            <person name="Jorgensen S.L."/>
            <person name="Zaremba-Niedzwiedzka K."/>
            <person name="Martijn J."/>
            <person name="Lind A.E."/>
            <person name="van Eijk R."/>
            <person name="Schleper C."/>
            <person name="Guy L."/>
            <person name="Ettema T.J."/>
        </authorList>
    </citation>
    <scope>NUCLEOTIDE SEQUENCE</scope>
</reference>
<dbReference type="SUPFAM" id="SSF53092">
    <property type="entry name" value="Creatinase/prolidase N-terminal domain"/>
    <property type="match status" value="1"/>
</dbReference>
<comment type="caution">
    <text evidence="2">The sequence shown here is derived from an EMBL/GenBank/DDBJ whole genome shotgun (WGS) entry which is preliminary data.</text>
</comment>
<dbReference type="Pfam" id="PF01321">
    <property type="entry name" value="Creatinase_N"/>
    <property type="match status" value="1"/>
</dbReference>
<dbReference type="InterPro" id="IPR029149">
    <property type="entry name" value="Creatin/AminoP/Spt16_N"/>
</dbReference>
<feature type="non-terminal residue" evidence="2">
    <location>
        <position position="90"/>
    </location>
</feature>
<dbReference type="Gene3D" id="3.40.350.10">
    <property type="entry name" value="Creatinase/prolidase N-terminal domain"/>
    <property type="match status" value="1"/>
</dbReference>
<feature type="domain" description="Creatinase N-terminal" evidence="1">
    <location>
        <begin position="7"/>
        <end position="85"/>
    </location>
</feature>
<dbReference type="AlphaFoldDB" id="A0A0F9E2N4"/>
<accession>A0A0F9E2N4</accession>
<dbReference type="InterPro" id="IPR000587">
    <property type="entry name" value="Creatinase_N"/>
</dbReference>
<organism evidence="2">
    <name type="scientific">marine sediment metagenome</name>
    <dbReference type="NCBI Taxonomy" id="412755"/>
    <lineage>
        <taxon>unclassified sequences</taxon>
        <taxon>metagenomes</taxon>
        <taxon>ecological metagenomes</taxon>
    </lineage>
</organism>
<protein>
    <recommendedName>
        <fullName evidence="1">Creatinase N-terminal domain-containing protein</fullName>
    </recommendedName>
</protein>
<dbReference type="EMBL" id="LAZR01038908">
    <property type="protein sequence ID" value="KKL18338.1"/>
    <property type="molecule type" value="Genomic_DNA"/>
</dbReference>
<name>A0A0F9E2N4_9ZZZZ</name>